<dbReference type="RefSeq" id="WP_168983954.1">
    <property type="nucleotide sequence ID" value="NZ_JABAGI010000003.1"/>
</dbReference>
<name>A0A7X9NQB1_9BIFI</name>
<dbReference type="Proteomes" id="UP000588369">
    <property type="component" value="Unassembled WGS sequence"/>
</dbReference>
<gene>
    <name evidence="1" type="ORF">HF844_03415</name>
</gene>
<sequence>MALRPVTVMAAVCDECGWTALQAGDDRWGAGYRARRDGWQIPDDSDTAFCPDHWHVKCEQCDRAASGSETRLLKTGWRLLSGRSDKALCPDHAKDWRATWR</sequence>
<protein>
    <submittedName>
        <fullName evidence="1">Uncharacterized protein</fullName>
    </submittedName>
</protein>
<evidence type="ECO:0000313" key="2">
    <source>
        <dbReference type="Proteomes" id="UP000588369"/>
    </source>
</evidence>
<organism evidence="1 2">
    <name type="scientific">Bifidobacterium thermophilum</name>
    <dbReference type="NCBI Taxonomy" id="33905"/>
    <lineage>
        <taxon>Bacteria</taxon>
        <taxon>Bacillati</taxon>
        <taxon>Actinomycetota</taxon>
        <taxon>Actinomycetes</taxon>
        <taxon>Bifidobacteriales</taxon>
        <taxon>Bifidobacteriaceae</taxon>
        <taxon>Bifidobacterium</taxon>
    </lineage>
</organism>
<reference evidence="1 2" key="1">
    <citation type="submission" date="2020-04" db="EMBL/GenBank/DDBJ databases">
        <authorList>
            <person name="Hitch T.C.A."/>
            <person name="Wylensek D."/>
            <person name="Clavel T."/>
        </authorList>
    </citation>
    <scope>NUCLEOTIDE SEQUENCE [LARGE SCALE GENOMIC DNA]</scope>
    <source>
        <strain evidence="1 2">BSM-130-P53-3C</strain>
    </source>
</reference>
<dbReference type="AlphaFoldDB" id="A0A7X9NQB1"/>
<accession>A0A7X9NQB1</accession>
<proteinExistence type="predicted"/>
<comment type="caution">
    <text evidence="1">The sequence shown here is derived from an EMBL/GenBank/DDBJ whole genome shotgun (WGS) entry which is preliminary data.</text>
</comment>
<dbReference type="EMBL" id="JABAGI010000003">
    <property type="protein sequence ID" value="NME61853.1"/>
    <property type="molecule type" value="Genomic_DNA"/>
</dbReference>
<evidence type="ECO:0000313" key="1">
    <source>
        <dbReference type="EMBL" id="NME61853.1"/>
    </source>
</evidence>